<keyword evidence="3" id="KW-1015">Disulfide bond</keyword>
<evidence type="ECO:0000256" key="4">
    <source>
        <dbReference type="ARBA" id="ARBA00023186"/>
    </source>
</evidence>
<dbReference type="PANTHER" id="PTHR30111">
    <property type="entry name" value="33 KDA CHAPERONIN"/>
    <property type="match status" value="1"/>
</dbReference>
<reference evidence="6" key="1">
    <citation type="submission" date="2014-05" db="EMBL/GenBank/DDBJ databases">
        <title>The transcriptome of the halophilic microalga Tetraselmis sp. GSL018 isolated from the Great Salt Lake, Utah.</title>
        <authorList>
            <person name="Jinkerson R.E."/>
            <person name="D'Adamo S."/>
            <person name="Posewitz M.C."/>
        </authorList>
    </citation>
    <scope>NUCLEOTIDE SEQUENCE</scope>
    <source>
        <strain evidence="6">GSL018</strain>
    </source>
</reference>
<evidence type="ECO:0000256" key="2">
    <source>
        <dbReference type="ARBA" id="ARBA00022833"/>
    </source>
</evidence>
<dbReference type="CDD" id="cd00498">
    <property type="entry name" value="Hsp33"/>
    <property type="match status" value="1"/>
</dbReference>
<keyword evidence="4" id="KW-0143">Chaperone</keyword>
<dbReference type="GO" id="GO:0051082">
    <property type="term" value="F:unfolded protein binding"/>
    <property type="evidence" value="ECO:0007669"/>
    <property type="project" value="InterPro"/>
</dbReference>
<dbReference type="InterPro" id="IPR016153">
    <property type="entry name" value="Heat_shock_Hsp33_N"/>
</dbReference>
<evidence type="ECO:0000256" key="3">
    <source>
        <dbReference type="ARBA" id="ARBA00023157"/>
    </source>
</evidence>
<gene>
    <name evidence="6" type="primary">HSLO</name>
    <name evidence="6" type="ORF">TSPGSL018_19805</name>
</gene>
<feature type="non-terminal residue" evidence="6">
    <location>
        <position position="384"/>
    </location>
</feature>
<evidence type="ECO:0000256" key="5">
    <source>
        <dbReference type="ARBA" id="ARBA00023284"/>
    </source>
</evidence>
<dbReference type="InterPro" id="IPR000397">
    <property type="entry name" value="Heat_shock_Hsp33"/>
</dbReference>
<protein>
    <submittedName>
        <fullName evidence="6">Molecular chaperone Hsp33</fullName>
    </submittedName>
</protein>
<dbReference type="InterPro" id="IPR016154">
    <property type="entry name" value="Heat_shock_Hsp33_C"/>
</dbReference>
<dbReference type="GO" id="GO:0042026">
    <property type="term" value="P:protein refolding"/>
    <property type="evidence" value="ECO:0007669"/>
    <property type="project" value="TreeGrafter"/>
</dbReference>
<dbReference type="GO" id="GO:0005737">
    <property type="term" value="C:cytoplasm"/>
    <property type="evidence" value="ECO:0007669"/>
    <property type="project" value="InterPro"/>
</dbReference>
<dbReference type="Gene3D" id="3.55.30.10">
    <property type="entry name" value="Hsp33 domain"/>
    <property type="match status" value="1"/>
</dbReference>
<keyword evidence="2" id="KW-0862">Zinc</keyword>
<keyword evidence="5" id="KW-0676">Redox-active center</keyword>
<keyword evidence="1" id="KW-0963">Cytoplasm</keyword>
<dbReference type="SUPFAM" id="SSF118352">
    <property type="entry name" value="HSP33 redox switch-like"/>
    <property type="match status" value="1"/>
</dbReference>
<dbReference type="GO" id="GO:0044183">
    <property type="term" value="F:protein folding chaperone"/>
    <property type="evidence" value="ECO:0007669"/>
    <property type="project" value="TreeGrafter"/>
</dbReference>
<sequence>MARVCNTATAPQALSRSFAQRSVSKLSAGEVGMKFCRQREISSALNPGFAQHHRLRTSKFWDLFNLQRRDSRRCCGHTCSIVAASSNSTGADLMLRTISDMGELTVVTVNATNLVNEALRRHKCAPAAAVALGRGLVGTLMIGAFKKDGETTQAVFKGSGELGQMMIIANSEGTVKGLVTNPNAQSVKSDGAVDVPSVVGQGTLSVVRSHPFWKEPYSGVVPIATGEIAEDLAQYLLNSEQQQCALAAGVSLNGDGTVAAAGGFLIRALPLVSDETIELLERNIRELPSITGMLAEGRTCSDITDMLLRDIGASPGPDSLEPSYGPCDMEDLRQRMRRAVAALGESETGRILDEQGEIEITCDFCKETVVFSREDVMGMLEEAR</sequence>
<dbReference type="Gene3D" id="3.90.1280.10">
    <property type="entry name" value="HSP33 redox switch-like"/>
    <property type="match status" value="1"/>
</dbReference>
<dbReference type="Pfam" id="PF01430">
    <property type="entry name" value="HSP33"/>
    <property type="match status" value="1"/>
</dbReference>
<evidence type="ECO:0000256" key="1">
    <source>
        <dbReference type="ARBA" id="ARBA00022490"/>
    </source>
</evidence>
<accession>A0A061S1B0</accession>
<organism evidence="6">
    <name type="scientific">Tetraselmis sp. GSL018</name>
    <dbReference type="NCBI Taxonomy" id="582737"/>
    <lineage>
        <taxon>Eukaryota</taxon>
        <taxon>Viridiplantae</taxon>
        <taxon>Chlorophyta</taxon>
        <taxon>core chlorophytes</taxon>
        <taxon>Chlorodendrophyceae</taxon>
        <taxon>Chlorodendrales</taxon>
        <taxon>Chlorodendraceae</taxon>
        <taxon>Tetraselmis</taxon>
    </lineage>
</organism>
<proteinExistence type="predicted"/>
<evidence type="ECO:0000313" key="6">
    <source>
        <dbReference type="EMBL" id="JAC76576.1"/>
    </source>
</evidence>
<dbReference type="SUPFAM" id="SSF64397">
    <property type="entry name" value="Hsp33 domain"/>
    <property type="match status" value="1"/>
</dbReference>
<dbReference type="AlphaFoldDB" id="A0A061S1B0"/>
<dbReference type="PANTHER" id="PTHR30111:SF1">
    <property type="entry name" value="33 KDA CHAPERONIN"/>
    <property type="match status" value="1"/>
</dbReference>
<dbReference type="EMBL" id="GBEZ01008990">
    <property type="protein sequence ID" value="JAC76576.1"/>
    <property type="molecule type" value="Transcribed_RNA"/>
</dbReference>
<name>A0A061S1B0_9CHLO</name>